<name>A0AAE0ELW9_9CHLO</name>
<sequence length="150" mass="15812">NDIGPEGAGKLAEALMSENCKLQHLDLIGNQIGDDVMQVVNNALLNAQRRASQPLFPGRGEGAAQPRSLLQAWQRGCSRSKCCDDVAGKSAPARKKPLPLCTEAEAAPGALRPSPCSLRFVGNAARSALRSQRPLGALPWAGGRHAVSPR</sequence>
<dbReference type="AlphaFoldDB" id="A0AAE0ELW9"/>
<protein>
    <submittedName>
        <fullName evidence="2">Uncharacterized protein</fullName>
    </submittedName>
</protein>
<reference evidence="2 3" key="1">
    <citation type="journal article" date="2015" name="Genome Biol. Evol.">
        <title>Comparative Genomics of a Bacterivorous Green Alga Reveals Evolutionary Causalities and Consequences of Phago-Mixotrophic Mode of Nutrition.</title>
        <authorList>
            <person name="Burns J.A."/>
            <person name="Paasch A."/>
            <person name="Narechania A."/>
            <person name="Kim E."/>
        </authorList>
    </citation>
    <scope>NUCLEOTIDE SEQUENCE [LARGE SCALE GENOMIC DNA]</scope>
    <source>
        <strain evidence="2 3">PLY_AMNH</strain>
    </source>
</reference>
<keyword evidence="3" id="KW-1185">Reference proteome</keyword>
<evidence type="ECO:0000256" key="1">
    <source>
        <dbReference type="ARBA" id="ARBA00004430"/>
    </source>
</evidence>
<dbReference type="SUPFAM" id="SSF52047">
    <property type="entry name" value="RNI-like"/>
    <property type="match status" value="1"/>
</dbReference>
<feature type="non-terminal residue" evidence="2">
    <location>
        <position position="1"/>
    </location>
</feature>
<evidence type="ECO:0000313" key="3">
    <source>
        <dbReference type="Proteomes" id="UP001190700"/>
    </source>
</evidence>
<dbReference type="InterPro" id="IPR001611">
    <property type="entry name" value="Leu-rich_rpt"/>
</dbReference>
<dbReference type="GO" id="GO:0005930">
    <property type="term" value="C:axoneme"/>
    <property type="evidence" value="ECO:0007669"/>
    <property type="project" value="UniProtKB-SubCell"/>
</dbReference>
<accession>A0AAE0ELW9</accession>
<dbReference type="Pfam" id="PF13516">
    <property type="entry name" value="LRR_6"/>
    <property type="match status" value="1"/>
</dbReference>
<proteinExistence type="predicted"/>
<dbReference type="EMBL" id="LGRX02035874">
    <property type="protein sequence ID" value="KAK3232839.1"/>
    <property type="molecule type" value="Genomic_DNA"/>
</dbReference>
<dbReference type="InterPro" id="IPR032675">
    <property type="entry name" value="LRR_dom_sf"/>
</dbReference>
<dbReference type="Proteomes" id="UP001190700">
    <property type="component" value="Unassembled WGS sequence"/>
</dbReference>
<comment type="subcellular location">
    <subcellularLocation>
        <location evidence="1">Cytoplasm</location>
        <location evidence="1">Cytoskeleton</location>
        <location evidence="1">Cilium axoneme</location>
    </subcellularLocation>
</comment>
<gene>
    <name evidence="2" type="ORF">CYMTET_56832</name>
</gene>
<evidence type="ECO:0000313" key="2">
    <source>
        <dbReference type="EMBL" id="KAK3232839.1"/>
    </source>
</evidence>
<organism evidence="2 3">
    <name type="scientific">Cymbomonas tetramitiformis</name>
    <dbReference type="NCBI Taxonomy" id="36881"/>
    <lineage>
        <taxon>Eukaryota</taxon>
        <taxon>Viridiplantae</taxon>
        <taxon>Chlorophyta</taxon>
        <taxon>Pyramimonadophyceae</taxon>
        <taxon>Pyramimonadales</taxon>
        <taxon>Pyramimonadaceae</taxon>
        <taxon>Cymbomonas</taxon>
    </lineage>
</organism>
<comment type="caution">
    <text evidence="2">The sequence shown here is derived from an EMBL/GenBank/DDBJ whole genome shotgun (WGS) entry which is preliminary data.</text>
</comment>
<dbReference type="Gene3D" id="3.80.10.10">
    <property type="entry name" value="Ribonuclease Inhibitor"/>
    <property type="match status" value="1"/>
</dbReference>